<dbReference type="EMBL" id="MK072134">
    <property type="protein sequence ID" value="AYV79144.1"/>
    <property type="molecule type" value="Genomic_DNA"/>
</dbReference>
<sequence length="208" mass="23670">MATVKSDENILDDGSGNTTIVGSSSNVTAVKTKDSLCDWCADKYCFSIDGLCHICRKDKALGHTIEEKKELIKNYGDTIQRLPINVAAEMCKLLMTPKEINSLIKTVVTYKRMGLITPKILHNLLDGLLIGFKKYLRYTEAELIMKLFANRSDTWLYDHAVYSKVVDHWNIKNHSIGECYYNRESSPFTLEKLKLYIPIRGETYAGTF</sequence>
<protein>
    <submittedName>
        <fullName evidence="1">Uncharacterized protein</fullName>
    </submittedName>
</protein>
<organism evidence="1">
    <name type="scientific">Faunusvirus sp</name>
    <dbReference type="NCBI Taxonomy" id="2487766"/>
    <lineage>
        <taxon>Viruses</taxon>
        <taxon>Varidnaviria</taxon>
        <taxon>Bamfordvirae</taxon>
        <taxon>Nucleocytoviricota</taxon>
        <taxon>Megaviricetes</taxon>
        <taxon>Imitervirales</taxon>
        <taxon>Mimiviridae</taxon>
    </lineage>
</organism>
<gene>
    <name evidence="1" type="ORF">Faunusvirus3_24</name>
</gene>
<proteinExistence type="predicted"/>
<accession>A0A3G4ZXS3</accession>
<reference evidence="1" key="1">
    <citation type="submission" date="2018-10" db="EMBL/GenBank/DDBJ databases">
        <title>Hidden diversity of soil giant viruses.</title>
        <authorList>
            <person name="Schulz F."/>
            <person name="Alteio L."/>
            <person name="Goudeau D."/>
            <person name="Ryan E.M."/>
            <person name="Malmstrom R.R."/>
            <person name="Blanchard J."/>
            <person name="Woyke T."/>
        </authorList>
    </citation>
    <scope>NUCLEOTIDE SEQUENCE</scope>
    <source>
        <strain evidence="1">FNV1</strain>
    </source>
</reference>
<name>A0A3G4ZXS3_9VIRU</name>
<evidence type="ECO:0000313" key="1">
    <source>
        <dbReference type="EMBL" id="AYV79144.1"/>
    </source>
</evidence>